<keyword evidence="7" id="KW-0503">Monooxygenase</keyword>
<accession>A0A0F4H1R9</accession>
<feature type="domain" description="Tyrosinase copper-binding" evidence="13">
    <location>
        <begin position="325"/>
        <end position="336"/>
    </location>
</feature>
<organism evidence="14 15">
    <name type="scientific">Zymoseptoria brevis</name>
    <dbReference type="NCBI Taxonomy" id="1047168"/>
    <lineage>
        <taxon>Eukaryota</taxon>
        <taxon>Fungi</taxon>
        <taxon>Dikarya</taxon>
        <taxon>Ascomycota</taxon>
        <taxon>Pezizomycotina</taxon>
        <taxon>Dothideomycetes</taxon>
        <taxon>Dothideomycetidae</taxon>
        <taxon>Mycosphaerellales</taxon>
        <taxon>Mycosphaerellaceae</taxon>
        <taxon>Zymoseptoria</taxon>
    </lineage>
</organism>
<dbReference type="SUPFAM" id="SSF48056">
    <property type="entry name" value="Di-copper centre-containing domain"/>
    <property type="match status" value="1"/>
</dbReference>
<keyword evidence="15" id="KW-1185">Reference proteome</keyword>
<keyword evidence="5" id="KW-0560">Oxidoreductase</keyword>
<dbReference type="EC" id="1.14.18.1" evidence="3"/>
<feature type="domain" description="Tyrosinase copper-binding" evidence="12">
    <location>
        <begin position="116"/>
        <end position="133"/>
    </location>
</feature>
<evidence type="ECO:0000259" key="12">
    <source>
        <dbReference type="PROSITE" id="PS00497"/>
    </source>
</evidence>
<comment type="catalytic activity">
    <reaction evidence="9">
        <text>2 L-dopa + O2 = 2 L-dopaquinone + 2 H2O</text>
        <dbReference type="Rhea" id="RHEA:34287"/>
        <dbReference type="ChEBI" id="CHEBI:15377"/>
        <dbReference type="ChEBI" id="CHEBI:15379"/>
        <dbReference type="ChEBI" id="CHEBI:57504"/>
        <dbReference type="ChEBI" id="CHEBI:57924"/>
        <dbReference type="EC" id="1.14.18.1"/>
    </reaction>
</comment>
<dbReference type="EMBL" id="LAFY01000047">
    <property type="protein sequence ID" value="KJY02451.1"/>
    <property type="molecule type" value="Genomic_DNA"/>
</dbReference>
<keyword evidence="6" id="KW-0186">Copper</keyword>
<reference evidence="14 15" key="1">
    <citation type="submission" date="2015-03" db="EMBL/GenBank/DDBJ databases">
        <title>RNA-seq based gene annotation and comparative genomics of four Zymoseptoria species reveal species-specific pathogenicity related genes and transposable element activity.</title>
        <authorList>
            <person name="Grandaubert J."/>
            <person name="Bhattacharyya A."/>
            <person name="Stukenbrock E.H."/>
        </authorList>
    </citation>
    <scope>NUCLEOTIDE SEQUENCE [LARGE SCALE GENOMIC DNA]</scope>
    <source>
        <strain evidence="14 15">Zb18110</strain>
    </source>
</reference>
<keyword evidence="11" id="KW-0732">Signal</keyword>
<comment type="similarity">
    <text evidence="2">Belongs to the tyrosinase family.</text>
</comment>
<evidence type="ECO:0000313" key="15">
    <source>
        <dbReference type="Proteomes" id="UP000033647"/>
    </source>
</evidence>
<comment type="cofactor">
    <cofactor evidence="1">
        <name>Cu(2+)</name>
        <dbReference type="ChEBI" id="CHEBI:29036"/>
    </cofactor>
</comment>
<protein>
    <recommendedName>
        <fullName evidence="3">tyrosinase</fullName>
        <ecNumber evidence="3">1.14.18.1</ecNumber>
    </recommendedName>
</protein>
<dbReference type="InterPro" id="IPR050316">
    <property type="entry name" value="Tyrosinase/Hemocyanin"/>
</dbReference>
<proteinExistence type="inferred from homology"/>
<dbReference type="Pfam" id="PF00264">
    <property type="entry name" value="Tyrosinase"/>
    <property type="match status" value="1"/>
</dbReference>
<gene>
    <name evidence="14" type="ORF">TI39_contig50g00013</name>
</gene>
<dbReference type="InterPro" id="IPR002227">
    <property type="entry name" value="Tyrosinase_Cu-bd"/>
</dbReference>
<dbReference type="PROSITE" id="PS00498">
    <property type="entry name" value="TYROSINASE_2"/>
    <property type="match status" value="1"/>
</dbReference>
<dbReference type="PANTHER" id="PTHR11474">
    <property type="entry name" value="TYROSINASE FAMILY MEMBER"/>
    <property type="match status" value="1"/>
</dbReference>
<evidence type="ECO:0000313" key="14">
    <source>
        <dbReference type="EMBL" id="KJY02451.1"/>
    </source>
</evidence>
<feature type="chain" id="PRO_5002468996" description="tyrosinase" evidence="11">
    <location>
        <begin position="20"/>
        <end position="624"/>
    </location>
</feature>
<sequence>MRFFTSLAALSLAFSSTFAAPVEQNEHTLQTRQSGIVLTTGAQGNILVRKEIRQLKDQNLDQWTLFILAMKSWYTQSQSSSTSFFGMANIHGVPMGDYNGVGQCSNCNGATGYGVHDSILFPPWHRVYLAHFEQELIKVAKNVANSYPASGNNGWTRSRMVTAANQLRLPYWDWAAKAPGGRQAMPLMFTDTTVTVWDATGQKTYENPLYTFRINDASGMYYSPFVNWKQTYRWPNNNSNNPSSQTGKMISAFANARQGYADQVYSLFTQCDDYLHWSNDQAGSSSTRCSTSIEAVHNNVHNIVGGPPGSVSGGHMTYLPLGAMDPTFFLHHANVDRYFAMWQRTHPNQWLGNQAAPSTSWTISRGYNVNGGTPLTPFFYDGYGNFWKSDMVRDWTTLKYTYPEFANSDGSAASINRYINNLYGPNAGAVAGSSKRQILSGVQAIVNKTSTAIEGTAKDILAGNPLKAANGTTYQYVANLQAPRNSLGGSYTVYLFNGQPSSSASDYPLDSKLIGSMAVTSGSPNSPGGGMGDNGVIVSSSVPLTRTLQSQVSSSGLASLAEPMVGPFLTKKLVVKIIGPTGNAIDPKSLDGFSCEVAGSTAQLPSDPSVLPVYSEFVKLISIV</sequence>
<evidence type="ECO:0000256" key="5">
    <source>
        <dbReference type="ARBA" id="ARBA00023002"/>
    </source>
</evidence>
<evidence type="ECO:0000256" key="10">
    <source>
        <dbReference type="ARBA" id="ARBA00048881"/>
    </source>
</evidence>
<feature type="signal peptide" evidence="11">
    <location>
        <begin position="1"/>
        <end position="19"/>
    </location>
</feature>
<keyword evidence="4" id="KW-0479">Metal-binding</keyword>
<comment type="caution">
    <text evidence="14">The sequence shown here is derived from an EMBL/GenBank/DDBJ whole genome shotgun (WGS) entry which is preliminary data.</text>
</comment>
<evidence type="ECO:0000256" key="9">
    <source>
        <dbReference type="ARBA" id="ARBA00048233"/>
    </source>
</evidence>
<dbReference type="Gene3D" id="1.10.1280.10">
    <property type="entry name" value="Di-copper center containing domain from catechol oxidase"/>
    <property type="match status" value="1"/>
</dbReference>
<dbReference type="STRING" id="1047168.A0A0F4H1R9"/>
<keyword evidence="8" id="KW-0470">Melanin biosynthesis</keyword>
<dbReference type="GO" id="GO:0046872">
    <property type="term" value="F:metal ion binding"/>
    <property type="evidence" value="ECO:0007669"/>
    <property type="project" value="UniProtKB-KW"/>
</dbReference>
<dbReference type="PROSITE" id="PS00497">
    <property type="entry name" value="TYROSINASE_1"/>
    <property type="match status" value="1"/>
</dbReference>
<dbReference type="OrthoDB" id="6132182at2759"/>
<evidence type="ECO:0000256" key="2">
    <source>
        <dbReference type="ARBA" id="ARBA00009928"/>
    </source>
</evidence>
<dbReference type="GO" id="GO:0004503">
    <property type="term" value="F:tyrosinase activity"/>
    <property type="evidence" value="ECO:0007669"/>
    <property type="project" value="UniProtKB-EC"/>
</dbReference>
<evidence type="ECO:0000256" key="3">
    <source>
        <dbReference type="ARBA" id="ARBA00011906"/>
    </source>
</evidence>
<dbReference type="InterPro" id="IPR041640">
    <property type="entry name" value="Tyrosinase_C"/>
</dbReference>
<dbReference type="AlphaFoldDB" id="A0A0F4H1R9"/>
<evidence type="ECO:0000256" key="4">
    <source>
        <dbReference type="ARBA" id="ARBA00022723"/>
    </source>
</evidence>
<evidence type="ECO:0000256" key="7">
    <source>
        <dbReference type="ARBA" id="ARBA00023033"/>
    </source>
</evidence>
<evidence type="ECO:0000256" key="1">
    <source>
        <dbReference type="ARBA" id="ARBA00001973"/>
    </source>
</evidence>
<evidence type="ECO:0000256" key="8">
    <source>
        <dbReference type="ARBA" id="ARBA00023101"/>
    </source>
</evidence>
<dbReference type="Pfam" id="PF18132">
    <property type="entry name" value="Tyrosinase_C"/>
    <property type="match status" value="1"/>
</dbReference>
<dbReference type="PRINTS" id="PR00092">
    <property type="entry name" value="TYROSINASE"/>
</dbReference>
<evidence type="ECO:0000256" key="6">
    <source>
        <dbReference type="ARBA" id="ARBA00023008"/>
    </source>
</evidence>
<dbReference type="PANTHER" id="PTHR11474:SF76">
    <property type="entry name" value="SHKT DOMAIN-CONTAINING PROTEIN"/>
    <property type="match status" value="1"/>
</dbReference>
<name>A0A0F4H1R9_9PEZI</name>
<dbReference type="Proteomes" id="UP000033647">
    <property type="component" value="Unassembled WGS sequence"/>
</dbReference>
<dbReference type="GO" id="GO:0042438">
    <property type="term" value="P:melanin biosynthetic process"/>
    <property type="evidence" value="ECO:0007669"/>
    <property type="project" value="UniProtKB-KW"/>
</dbReference>
<comment type="catalytic activity">
    <reaction evidence="10">
        <text>L-tyrosine + O2 = L-dopaquinone + H2O</text>
        <dbReference type="Rhea" id="RHEA:18117"/>
        <dbReference type="ChEBI" id="CHEBI:15377"/>
        <dbReference type="ChEBI" id="CHEBI:15379"/>
        <dbReference type="ChEBI" id="CHEBI:57924"/>
        <dbReference type="ChEBI" id="CHEBI:58315"/>
        <dbReference type="EC" id="1.14.18.1"/>
    </reaction>
</comment>
<dbReference type="InterPro" id="IPR008922">
    <property type="entry name" value="Di-copper_centre_dom_sf"/>
</dbReference>
<evidence type="ECO:0000256" key="11">
    <source>
        <dbReference type="SAM" id="SignalP"/>
    </source>
</evidence>
<evidence type="ECO:0000259" key="13">
    <source>
        <dbReference type="PROSITE" id="PS00498"/>
    </source>
</evidence>